<keyword evidence="3" id="KW-1185">Reference proteome</keyword>
<keyword evidence="1" id="KW-0812">Transmembrane</keyword>
<dbReference type="Proteomes" id="UP001164746">
    <property type="component" value="Chromosome 16"/>
</dbReference>
<proteinExistence type="predicted"/>
<protein>
    <submittedName>
        <fullName evidence="2">Uncharacterized protein</fullName>
    </submittedName>
</protein>
<sequence>MRRLPFHIRNVPLPDMNLWKKLKIDLRHKDLWPLFFFNAASAMVGVGFCGFFFWQSYVKDPIKIENPQNEEVQNNLFMTLVMY</sequence>
<accession>A0ABY7G6T9</accession>
<name>A0ABY7G6T9_MYAAR</name>
<dbReference type="EMBL" id="CP111027">
    <property type="protein sequence ID" value="WAR29865.1"/>
    <property type="molecule type" value="Genomic_DNA"/>
</dbReference>
<gene>
    <name evidence="2" type="ORF">MAR_003433</name>
</gene>
<keyword evidence="1" id="KW-1133">Transmembrane helix</keyword>
<evidence type="ECO:0000313" key="3">
    <source>
        <dbReference type="Proteomes" id="UP001164746"/>
    </source>
</evidence>
<feature type="transmembrane region" description="Helical" evidence="1">
    <location>
        <begin position="31"/>
        <end position="54"/>
    </location>
</feature>
<keyword evidence="1" id="KW-0472">Membrane</keyword>
<reference evidence="2" key="1">
    <citation type="submission" date="2022-11" db="EMBL/GenBank/DDBJ databases">
        <title>Centuries of genome instability and evolution in soft-shell clam transmissible cancer (bioRxiv).</title>
        <authorList>
            <person name="Hart S.F.M."/>
            <person name="Yonemitsu M.A."/>
            <person name="Giersch R.M."/>
            <person name="Beal B.F."/>
            <person name="Arriagada G."/>
            <person name="Davis B.W."/>
            <person name="Ostrander E.A."/>
            <person name="Goff S.P."/>
            <person name="Metzger M.J."/>
        </authorList>
    </citation>
    <scope>NUCLEOTIDE SEQUENCE</scope>
    <source>
        <strain evidence="2">MELC-2E11</strain>
        <tissue evidence="2">Siphon/mantle</tissue>
    </source>
</reference>
<evidence type="ECO:0000256" key="1">
    <source>
        <dbReference type="SAM" id="Phobius"/>
    </source>
</evidence>
<organism evidence="2 3">
    <name type="scientific">Mya arenaria</name>
    <name type="common">Soft-shell clam</name>
    <dbReference type="NCBI Taxonomy" id="6604"/>
    <lineage>
        <taxon>Eukaryota</taxon>
        <taxon>Metazoa</taxon>
        <taxon>Spiralia</taxon>
        <taxon>Lophotrochozoa</taxon>
        <taxon>Mollusca</taxon>
        <taxon>Bivalvia</taxon>
        <taxon>Autobranchia</taxon>
        <taxon>Heteroconchia</taxon>
        <taxon>Euheterodonta</taxon>
        <taxon>Imparidentia</taxon>
        <taxon>Neoheterodontei</taxon>
        <taxon>Myida</taxon>
        <taxon>Myoidea</taxon>
        <taxon>Myidae</taxon>
        <taxon>Mya</taxon>
    </lineage>
</organism>
<evidence type="ECO:0000313" key="2">
    <source>
        <dbReference type="EMBL" id="WAR29865.1"/>
    </source>
</evidence>